<dbReference type="Pfam" id="PF16344">
    <property type="entry name" value="FecR_C"/>
    <property type="match status" value="1"/>
</dbReference>
<evidence type="ECO:0000313" key="4">
    <source>
        <dbReference type="EMBL" id="QKG79063.1"/>
    </source>
</evidence>
<dbReference type="AlphaFoldDB" id="A0A7D4BCU4"/>
<reference evidence="4 5" key="1">
    <citation type="submission" date="2019-07" db="EMBL/GenBank/DDBJ databases">
        <title>Thalassofilum flectens gen. nov., sp. nov., a novel moderate thermophilic anaerobe from a shallow sea hot spring in Kunashir Island (Russia), representing a new family in the order Bacteroidales, and proposal of Thalassofilacea fam. nov.</title>
        <authorList>
            <person name="Kochetkova T.V."/>
            <person name="Podosokorskaya O.A."/>
            <person name="Novikov A."/>
            <person name="Elcheninov A.G."/>
            <person name="Toshchakov S.V."/>
            <person name="Kublanov I.V."/>
        </authorList>
    </citation>
    <scope>NUCLEOTIDE SEQUENCE [LARGE SCALE GENOMIC DNA]</scope>
    <source>
        <strain evidence="4 5">38-H</strain>
    </source>
</reference>
<dbReference type="Gene3D" id="2.60.120.1440">
    <property type="match status" value="1"/>
</dbReference>
<keyword evidence="1" id="KW-1133">Transmembrane helix</keyword>
<name>A0A7D4BCU4_9BACT</name>
<evidence type="ECO:0000256" key="1">
    <source>
        <dbReference type="SAM" id="Phobius"/>
    </source>
</evidence>
<evidence type="ECO:0000313" key="5">
    <source>
        <dbReference type="Proteomes" id="UP000500961"/>
    </source>
</evidence>
<feature type="domain" description="FecR protein" evidence="2">
    <location>
        <begin position="85"/>
        <end position="172"/>
    </location>
</feature>
<dbReference type="EMBL" id="CP041345">
    <property type="protein sequence ID" value="QKG79063.1"/>
    <property type="molecule type" value="Genomic_DNA"/>
</dbReference>
<dbReference type="PIRSF" id="PIRSF018266">
    <property type="entry name" value="FecR"/>
    <property type="match status" value="1"/>
</dbReference>
<accession>A0A7D4BCU4</accession>
<evidence type="ECO:0000259" key="2">
    <source>
        <dbReference type="Pfam" id="PF04773"/>
    </source>
</evidence>
<proteinExistence type="predicted"/>
<feature type="domain" description="Protein FecR C-terminal" evidence="3">
    <location>
        <begin position="217"/>
        <end position="283"/>
    </location>
</feature>
<feature type="transmembrane region" description="Helical" evidence="1">
    <location>
        <begin position="52"/>
        <end position="74"/>
    </location>
</feature>
<dbReference type="GO" id="GO:0016989">
    <property type="term" value="F:sigma factor antagonist activity"/>
    <property type="evidence" value="ECO:0007669"/>
    <property type="project" value="TreeGrafter"/>
</dbReference>
<dbReference type="KEGG" id="ttz:FHG85_01880"/>
<dbReference type="InterPro" id="IPR012373">
    <property type="entry name" value="Ferrdict_sens_TM"/>
</dbReference>
<dbReference type="PANTHER" id="PTHR30273:SF2">
    <property type="entry name" value="PROTEIN FECR"/>
    <property type="match status" value="1"/>
</dbReference>
<dbReference type="Pfam" id="PF04773">
    <property type="entry name" value="FecR"/>
    <property type="match status" value="1"/>
</dbReference>
<dbReference type="InterPro" id="IPR032508">
    <property type="entry name" value="FecR_C"/>
</dbReference>
<dbReference type="RefSeq" id="WP_173072581.1">
    <property type="nucleotide sequence ID" value="NZ_CP041345.1"/>
</dbReference>
<protein>
    <submittedName>
        <fullName evidence="4">DUF4974 domain-containing protein</fullName>
    </submittedName>
</protein>
<dbReference type="Proteomes" id="UP000500961">
    <property type="component" value="Chromosome"/>
</dbReference>
<dbReference type="Gene3D" id="3.55.50.30">
    <property type="match status" value="1"/>
</dbReference>
<evidence type="ECO:0000259" key="3">
    <source>
        <dbReference type="Pfam" id="PF16344"/>
    </source>
</evidence>
<sequence length="287" mass="32838">MRPDSDINNRIDGMLGSYRVPDGKTHDEAWQALFDRINQNNDQGKVRGMGYLLTRLAVAASFFVVLSFSTWVYLYRMGNELIYLGRGEHATLLLPDSSKVTLNADSKLSYNKNRWFLERKVVLEGEALFEVTKGNRFSVISAGAKTTVLGTVFNVYNRNGLVCVTCYEGRVKVETAKSKSKTLLTKGMEAKTMGYALEVKKEMKENSAPKPSWTQDEFYFNNEPLTTVIEELERQFDVDIFLDTDTMRFYSGYFKRKDIEQALDLVCIPLDLNWRYSGELIVITNNK</sequence>
<organism evidence="4 5">
    <name type="scientific">Tenuifilum thalassicum</name>
    <dbReference type="NCBI Taxonomy" id="2590900"/>
    <lineage>
        <taxon>Bacteria</taxon>
        <taxon>Pseudomonadati</taxon>
        <taxon>Bacteroidota</taxon>
        <taxon>Bacteroidia</taxon>
        <taxon>Bacteroidales</taxon>
        <taxon>Tenuifilaceae</taxon>
        <taxon>Tenuifilum</taxon>
    </lineage>
</organism>
<gene>
    <name evidence="4" type="ORF">FHG85_01880</name>
</gene>
<dbReference type="InterPro" id="IPR006860">
    <property type="entry name" value="FecR"/>
</dbReference>
<keyword evidence="5" id="KW-1185">Reference proteome</keyword>
<keyword evidence="1" id="KW-0812">Transmembrane</keyword>
<keyword evidence="1" id="KW-0472">Membrane</keyword>
<dbReference type="PANTHER" id="PTHR30273">
    <property type="entry name" value="PERIPLASMIC SIGNAL SENSOR AND SIGMA FACTOR ACTIVATOR FECR-RELATED"/>
    <property type="match status" value="1"/>
</dbReference>